<evidence type="ECO:0000313" key="1">
    <source>
        <dbReference type="EMBL" id="MFC3961991.1"/>
    </source>
</evidence>
<dbReference type="Pfam" id="PF06224">
    <property type="entry name" value="AlkZ-like"/>
    <property type="match status" value="1"/>
</dbReference>
<gene>
    <name evidence="1" type="ORF">ACFO0B_08320</name>
</gene>
<dbReference type="EMBL" id="JBHSAX010000007">
    <property type="protein sequence ID" value="MFC3961991.1"/>
    <property type="molecule type" value="Genomic_DNA"/>
</dbReference>
<dbReference type="Proteomes" id="UP001595696">
    <property type="component" value="Unassembled WGS sequence"/>
</dbReference>
<proteinExistence type="predicted"/>
<protein>
    <submittedName>
        <fullName evidence="1">Winged helix-turn-helix domain-containing protein</fullName>
    </submittedName>
</protein>
<organism evidence="1 2">
    <name type="scientific">Nocardia jiangsuensis</name>
    <dbReference type="NCBI Taxonomy" id="1691563"/>
    <lineage>
        <taxon>Bacteria</taxon>
        <taxon>Bacillati</taxon>
        <taxon>Actinomycetota</taxon>
        <taxon>Actinomycetes</taxon>
        <taxon>Mycobacteriales</taxon>
        <taxon>Nocardiaceae</taxon>
        <taxon>Nocardia</taxon>
    </lineage>
</organism>
<comment type="caution">
    <text evidence="1">The sequence shown here is derived from an EMBL/GenBank/DDBJ whole genome shotgun (WGS) entry which is preliminary data.</text>
</comment>
<evidence type="ECO:0000313" key="2">
    <source>
        <dbReference type="Proteomes" id="UP001595696"/>
    </source>
</evidence>
<keyword evidence="2" id="KW-1185">Reference proteome</keyword>
<name>A0ABV8DPX5_9NOCA</name>
<accession>A0ABV8DPX5</accession>
<reference evidence="2" key="1">
    <citation type="journal article" date="2019" name="Int. J. Syst. Evol. Microbiol.">
        <title>The Global Catalogue of Microorganisms (GCM) 10K type strain sequencing project: providing services to taxonomists for standard genome sequencing and annotation.</title>
        <authorList>
            <consortium name="The Broad Institute Genomics Platform"/>
            <consortium name="The Broad Institute Genome Sequencing Center for Infectious Disease"/>
            <person name="Wu L."/>
            <person name="Ma J."/>
        </authorList>
    </citation>
    <scope>NUCLEOTIDE SEQUENCE [LARGE SCALE GENOMIC DNA]</scope>
    <source>
        <strain evidence="2">CGMCC 4.7330</strain>
    </source>
</reference>
<dbReference type="PANTHER" id="PTHR30528">
    <property type="entry name" value="CYTOPLASMIC PROTEIN"/>
    <property type="match status" value="1"/>
</dbReference>
<dbReference type="RefSeq" id="WP_378611742.1">
    <property type="nucleotide sequence ID" value="NZ_JBHSAX010000007.1"/>
</dbReference>
<sequence length="415" mass="46443">MRTMSAAVARRTALAAQGFGRRKPAVTTRRTVLDVLARTQLLQIDSVSAVVRAHYAPVFSRIGGYDRSVLDDAVWRHRARTPRRLVEYWAHEAALIPVEDWPLFRWRMAEYEHGRWAGMRRVLERNPTLGADIVDVLTEVGAATATQIEKHLELEKPRPRGSWWDLTDTKTICEQLFAAGTVSVSHRSGFTRYYDLAERVIPPELHARAVPRAEAVRELVRRAATALGVGTEPDLRDYYRMQRKQTEPAIAELVDAGELIPVAVEGWDRPGYLRAGAPAPRRIEGAALLCPFDPLVFCRPRTERMFGFHYRIEIYTPEAKRVHGYYVFPFLLDGQLVGRVDLRAERGNGRLLVPAAFAEPGHATPYTAAALAGSLREMADWLELDDVVLGDRGDLMPELAQLSARGSGLALGPVP</sequence>
<dbReference type="PANTHER" id="PTHR30528:SF0">
    <property type="entry name" value="CYTOPLASMIC PROTEIN"/>
    <property type="match status" value="1"/>
</dbReference>
<dbReference type="InterPro" id="IPR009351">
    <property type="entry name" value="AlkZ-like"/>
</dbReference>